<protein>
    <recommendedName>
        <fullName evidence="5">Protein kinase domain-containing protein</fullName>
    </recommendedName>
</protein>
<evidence type="ECO:0000313" key="6">
    <source>
        <dbReference type="EMBL" id="KAL2065988.1"/>
    </source>
</evidence>
<evidence type="ECO:0000256" key="4">
    <source>
        <dbReference type="SAM" id="Phobius"/>
    </source>
</evidence>
<dbReference type="SMART" id="SM00671">
    <property type="entry name" value="SEL1"/>
    <property type="match status" value="1"/>
</dbReference>
<dbReference type="PROSITE" id="PS50088">
    <property type="entry name" value="ANK_REPEAT"/>
    <property type="match status" value="3"/>
</dbReference>
<dbReference type="Pfam" id="PF00023">
    <property type="entry name" value="Ank"/>
    <property type="match status" value="1"/>
</dbReference>
<sequence length="1561" mass="176352">MSSNGAVGGEPLEDPEAISLLSLQPVSTSDVSTEEDYDLISISTLQSRRHRSIISRATASRDQFSGPQTLLPDESERSGRVLLSIFRILQSRKVKSLTLPLETRFNTRRVLGSGASFAVEESYLPIDTARYLQFYRLLDLGPPDKKLHFVDHTGTKWASDTQVAYKTYSVRKGDFDVGFESRRLDDIRTELQVLCHSPLQKHPNIVRLLGVAWVPDESPESTDNITEASPYQHPLEWPTVVTERAIHGSLRDFLRSDRYKQSEASLKAKWNLCLDVLYGIEALHSCGILHGDVKTANVLIFPSTVSTAENWTAKLSDFGSSLLLDDKVDPDGRMRDEYRGTNYFQPPELDHAATRQLQPELARKTDIWCWGLLVWAVLVDGFGGYYVDVDGNPLRDTVMRNMRLQDKLGDVAFLAVDKKLMEQHPGDHDLRTWILTTLQSTLRRDPRRRPSADRILESMDEFESARGRFYLGSHTIYQLYLALILCSYRPTSDRFDSTAVGSLDDLEFFDLNLHYYNTINFPSIPPRIFRELSDIVAVKSRFGSRMDVLEARFQLAFCHAVGYGTEKDTDLAMESFEFAANKGLPKAMELSIRFPKSIGSEVLNLEVISARLQSSMLDGSLYASKDLCLNFPEEYKTTREKVISRSRQPINLLLKAWGRQSLNTAADAGKTDASDASDATSHLDTIRRDMIVEVIKADTLGVLEADTKSKDAYKMFLNILAGDNGAEFPPLLAAVKAGDFEVVELFIHHKAYVNQTGPNGETALHWLSTQFSEDALKVAALLLDAGLDLKQRTNHVCPLSNDGFAAIEMAPVSTAVEWAVSLDNVELLKVFERHLGAISRNTHFAWLPYAAEYHSYECMKYMCEILPNEYINAFDVRGFSALFYAIRPDEIVQLRRYSSRPHVAFSASICRKDIISLLLTAGSNMRVRVDDSFSPFHLLACIDDPETLQLLLTGTDAKRWMHAPSKFPDQATPLKQAVMKGNLETVKLLLQNGASPSRCEYVLHQNSRGRHALHLCCYTPRHIAVSQAEVIIAADPSAITSGALNYHVTALHTAAFSGHKEMIKFLLRSGSHLTKGSVYLTPLGAAITSRSLTGVRTLCQEHKRAKIPLTAGYTRIWASLPRIRYGRMRVPWTHTHIPAITYLLRPGDSSQTSHMGQLSFPGSYDHPFSKTSENILKILLEYTEDVSFWQDPYSLIKAPERDFASGLPSAVRIANIKVFETIFNTGKFAPDFHRLQLIALWQLSIRNLHLAPEVERMHMLEKLADLDETQYQDRKNARLSLRNLFMRYYYMIKYHWEIDPERRLQLRTREGILKDFQASTDLRLYNEWLPRYKYFTSYVTPSLWWITVCVLWVGFLLPSVLCLIVYSFDNASTWNHHKTVKLVVVGLLVGLRSPIQGMSLIRVETNLNSPQTFIIPFWGKVFRLVSVHSTNRAKVHPGVFPLMHVLQMLTAIVFAAVVVYDIWLLYPGNSHFTPYTGFVGAPSRHELAPRARSAIIHGQRFLNGLIAWIVVTQLTFQLTAGALASFNLYGTISGRVIRFNGMSWTPDQQQTLQAGGKIIIE</sequence>
<dbReference type="InterPro" id="IPR008271">
    <property type="entry name" value="Ser/Thr_kinase_AS"/>
</dbReference>
<evidence type="ECO:0000256" key="1">
    <source>
        <dbReference type="ARBA" id="ARBA00022737"/>
    </source>
</evidence>
<name>A0ABR4C7T3_9HELO</name>
<keyword evidence="4" id="KW-0472">Membrane</keyword>
<dbReference type="Pfam" id="PF12796">
    <property type="entry name" value="Ank_2"/>
    <property type="match status" value="1"/>
</dbReference>
<accession>A0ABR4C7T3</accession>
<keyword evidence="4" id="KW-1133">Transmembrane helix</keyword>
<gene>
    <name evidence="6" type="ORF">VTL71DRAFT_2059</name>
</gene>
<keyword evidence="7" id="KW-1185">Reference proteome</keyword>
<dbReference type="EMBL" id="JAZHXI010000011">
    <property type="protein sequence ID" value="KAL2065988.1"/>
    <property type="molecule type" value="Genomic_DNA"/>
</dbReference>
<dbReference type="Gene3D" id="1.10.510.10">
    <property type="entry name" value="Transferase(Phosphotransferase) domain 1"/>
    <property type="match status" value="1"/>
</dbReference>
<feature type="repeat" description="ANK" evidence="3">
    <location>
        <begin position="969"/>
        <end position="1001"/>
    </location>
</feature>
<keyword evidence="1" id="KW-0677">Repeat</keyword>
<dbReference type="SMART" id="SM00248">
    <property type="entry name" value="ANK"/>
    <property type="match status" value="6"/>
</dbReference>
<dbReference type="SUPFAM" id="SSF48403">
    <property type="entry name" value="Ankyrin repeat"/>
    <property type="match status" value="1"/>
</dbReference>
<dbReference type="PANTHER" id="PTHR24198">
    <property type="entry name" value="ANKYRIN REPEAT AND PROTEIN KINASE DOMAIN-CONTAINING PROTEIN"/>
    <property type="match status" value="1"/>
</dbReference>
<reference evidence="6 7" key="1">
    <citation type="journal article" date="2024" name="Commun. Biol.">
        <title>Comparative genomic analysis of thermophilic fungi reveals convergent evolutionary adaptations and gene losses.</title>
        <authorList>
            <person name="Steindorff A.S."/>
            <person name="Aguilar-Pontes M.V."/>
            <person name="Robinson A.J."/>
            <person name="Andreopoulos B."/>
            <person name="LaButti K."/>
            <person name="Kuo A."/>
            <person name="Mondo S."/>
            <person name="Riley R."/>
            <person name="Otillar R."/>
            <person name="Haridas S."/>
            <person name="Lipzen A."/>
            <person name="Grimwood J."/>
            <person name="Schmutz J."/>
            <person name="Clum A."/>
            <person name="Reid I.D."/>
            <person name="Moisan M.C."/>
            <person name="Butler G."/>
            <person name="Nguyen T.T.M."/>
            <person name="Dewar K."/>
            <person name="Conant G."/>
            <person name="Drula E."/>
            <person name="Henrissat B."/>
            <person name="Hansel C."/>
            <person name="Singer S."/>
            <person name="Hutchinson M.I."/>
            <person name="de Vries R.P."/>
            <person name="Natvig D.O."/>
            <person name="Powell A.J."/>
            <person name="Tsang A."/>
            <person name="Grigoriev I.V."/>
        </authorList>
    </citation>
    <scope>NUCLEOTIDE SEQUENCE [LARGE SCALE GENOMIC DNA]</scope>
    <source>
        <strain evidence="6 7">CBS 494.80</strain>
    </source>
</reference>
<dbReference type="PANTHER" id="PTHR24198:SF165">
    <property type="entry name" value="ANKYRIN REPEAT-CONTAINING PROTEIN-RELATED"/>
    <property type="match status" value="1"/>
</dbReference>
<dbReference type="PROSITE" id="PS00108">
    <property type="entry name" value="PROTEIN_KINASE_ST"/>
    <property type="match status" value="1"/>
</dbReference>
<keyword evidence="2 3" id="KW-0040">ANK repeat</keyword>
<dbReference type="PROSITE" id="PS50297">
    <property type="entry name" value="ANK_REP_REGION"/>
    <property type="match status" value="2"/>
</dbReference>
<evidence type="ECO:0000259" key="5">
    <source>
        <dbReference type="PROSITE" id="PS50011"/>
    </source>
</evidence>
<dbReference type="InterPro" id="IPR036770">
    <property type="entry name" value="Ankyrin_rpt-contain_sf"/>
</dbReference>
<evidence type="ECO:0000256" key="2">
    <source>
        <dbReference type="ARBA" id="ARBA00023043"/>
    </source>
</evidence>
<comment type="caution">
    <text evidence="6">The sequence shown here is derived from an EMBL/GenBank/DDBJ whole genome shotgun (WGS) entry which is preliminary data.</text>
</comment>
<feature type="transmembrane region" description="Helical" evidence="4">
    <location>
        <begin position="1343"/>
        <end position="1368"/>
    </location>
</feature>
<dbReference type="Gene3D" id="1.25.40.20">
    <property type="entry name" value="Ankyrin repeat-containing domain"/>
    <property type="match status" value="1"/>
</dbReference>
<evidence type="ECO:0000313" key="7">
    <source>
        <dbReference type="Proteomes" id="UP001595075"/>
    </source>
</evidence>
<dbReference type="Proteomes" id="UP001595075">
    <property type="component" value="Unassembled WGS sequence"/>
</dbReference>
<feature type="transmembrane region" description="Helical" evidence="4">
    <location>
        <begin position="1442"/>
        <end position="1466"/>
    </location>
</feature>
<dbReference type="Pfam" id="PF00069">
    <property type="entry name" value="Pkinase"/>
    <property type="match status" value="1"/>
</dbReference>
<dbReference type="SMART" id="SM00220">
    <property type="entry name" value="S_TKc"/>
    <property type="match status" value="1"/>
</dbReference>
<dbReference type="InterPro" id="IPR011009">
    <property type="entry name" value="Kinase-like_dom_sf"/>
</dbReference>
<keyword evidence="4" id="KW-0812">Transmembrane</keyword>
<feature type="transmembrane region" description="Helical" evidence="4">
    <location>
        <begin position="1505"/>
        <end position="1529"/>
    </location>
</feature>
<evidence type="ECO:0000256" key="3">
    <source>
        <dbReference type="PROSITE-ProRule" id="PRU00023"/>
    </source>
</evidence>
<proteinExistence type="predicted"/>
<dbReference type="InterPro" id="IPR006597">
    <property type="entry name" value="Sel1-like"/>
</dbReference>
<dbReference type="InterPro" id="IPR002110">
    <property type="entry name" value="Ankyrin_rpt"/>
</dbReference>
<dbReference type="SUPFAM" id="SSF56112">
    <property type="entry name" value="Protein kinase-like (PK-like)"/>
    <property type="match status" value="1"/>
</dbReference>
<dbReference type="InterPro" id="IPR000719">
    <property type="entry name" value="Prot_kinase_dom"/>
</dbReference>
<feature type="repeat" description="ANK" evidence="3">
    <location>
        <begin position="1046"/>
        <end position="1078"/>
    </location>
</feature>
<organism evidence="6 7">
    <name type="scientific">Oculimacula yallundae</name>
    <dbReference type="NCBI Taxonomy" id="86028"/>
    <lineage>
        <taxon>Eukaryota</taxon>
        <taxon>Fungi</taxon>
        <taxon>Dikarya</taxon>
        <taxon>Ascomycota</taxon>
        <taxon>Pezizomycotina</taxon>
        <taxon>Leotiomycetes</taxon>
        <taxon>Helotiales</taxon>
        <taxon>Ploettnerulaceae</taxon>
        <taxon>Oculimacula</taxon>
    </lineage>
</organism>
<dbReference type="CDD" id="cd00180">
    <property type="entry name" value="PKc"/>
    <property type="match status" value="1"/>
</dbReference>
<dbReference type="PROSITE" id="PS50011">
    <property type="entry name" value="PROTEIN_KINASE_DOM"/>
    <property type="match status" value="1"/>
</dbReference>
<feature type="domain" description="Protein kinase" evidence="5">
    <location>
        <begin position="105"/>
        <end position="463"/>
    </location>
</feature>
<feature type="repeat" description="ANK" evidence="3">
    <location>
        <begin position="759"/>
        <end position="794"/>
    </location>
</feature>